<organism evidence="1 2">
    <name type="scientific">Mycena alexandri</name>
    <dbReference type="NCBI Taxonomy" id="1745969"/>
    <lineage>
        <taxon>Eukaryota</taxon>
        <taxon>Fungi</taxon>
        <taxon>Dikarya</taxon>
        <taxon>Basidiomycota</taxon>
        <taxon>Agaricomycotina</taxon>
        <taxon>Agaricomycetes</taxon>
        <taxon>Agaricomycetidae</taxon>
        <taxon>Agaricales</taxon>
        <taxon>Marasmiineae</taxon>
        <taxon>Mycenaceae</taxon>
        <taxon>Mycena</taxon>
    </lineage>
</organism>
<reference evidence="1" key="1">
    <citation type="submission" date="2023-03" db="EMBL/GenBank/DDBJ databases">
        <title>Massive genome expansion in bonnet fungi (Mycena s.s.) driven by repeated elements and novel gene families across ecological guilds.</title>
        <authorList>
            <consortium name="Lawrence Berkeley National Laboratory"/>
            <person name="Harder C.B."/>
            <person name="Miyauchi S."/>
            <person name="Viragh M."/>
            <person name="Kuo A."/>
            <person name="Thoen E."/>
            <person name="Andreopoulos B."/>
            <person name="Lu D."/>
            <person name="Skrede I."/>
            <person name="Drula E."/>
            <person name="Henrissat B."/>
            <person name="Morin E."/>
            <person name="Kohler A."/>
            <person name="Barry K."/>
            <person name="LaButti K."/>
            <person name="Morin E."/>
            <person name="Salamov A."/>
            <person name="Lipzen A."/>
            <person name="Mereny Z."/>
            <person name="Hegedus B."/>
            <person name="Baldrian P."/>
            <person name="Stursova M."/>
            <person name="Weitz H."/>
            <person name="Taylor A."/>
            <person name="Grigoriev I.V."/>
            <person name="Nagy L.G."/>
            <person name="Martin F."/>
            <person name="Kauserud H."/>
        </authorList>
    </citation>
    <scope>NUCLEOTIDE SEQUENCE</scope>
    <source>
        <strain evidence="1">CBHHK200</strain>
    </source>
</reference>
<proteinExistence type="predicted"/>
<evidence type="ECO:0000313" key="1">
    <source>
        <dbReference type="EMBL" id="KAJ7029281.1"/>
    </source>
</evidence>
<dbReference type="Proteomes" id="UP001218188">
    <property type="component" value="Unassembled WGS sequence"/>
</dbReference>
<sequence>MGKTYILQYSNTSSAAACNSHGCIMAINGYALMDRAAAVRACGRPACGRPVLPSKPACYSAQEQLSFPSTSRTTSNTAIIEAAGAQTPSHLHGSHIVGGPGKLYQGVVRNFRFLRSKIGHFLVRNSGFCGLWDQNLTKSQEYFQSLALIMASEESILVFEALKVRFLRPNWTNFPDNPLVQLPGAYCGRQEQRQEGSCFGPLPAVIADLRNSLRKYL</sequence>
<keyword evidence="2" id="KW-1185">Reference proteome</keyword>
<gene>
    <name evidence="1" type="ORF">C8F04DRAFT_1187884</name>
</gene>
<dbReference type="AlphaFoldDB" id="A0AAD6SJQ7"/>
<evidence type="ECO:0000313" key="2">
    <source>
        <dbReference type="Proteomes" id="UP001218188"/>
    </source>
</evidence>
<dbReference type="PROSITE" id="PS51257">
    <property type="entry name" value="PROKAR_LIPOPROTEIN"/>
    <property type="match status" value="1"/>
</dbReference>
<comment type="caution">
    <text evidence="1">The sequence shown here is derived from an EMBL/GenBank/DDBJ whole genome shotgun (WGS) entry which is preliminary data.</text>
</comment>
<protein>
    <submittedName>
        <fullName evidence="1">Uncharacterized protein</fullName>
    </submittedName>
</protein>
<name>A0AAD6SJQ7_9AGAR</name>
<dbReference type="EMBL" id="JARJCM010000103">
    <property type="protein sequence ID" value="KAJ7029281.1"/>
    <property type="molecule type" value="Genomic_DNA"/>
</dbReference>
<accession>A0AAD6SJQ7</accession>